<evidence type="ECO:0000256" key="2">
    <source>
        <dbReference type="SAM" id="Phobius"/>
    </source>
</evidence>
<dbReference type="EMBL" id="CP043732">
    <property type="protein sequence ID" value="QMU97442.1"/>
    <property type="molecule type" value="Genomic_DNA"/>
</dbReference>
<keyword evidence="2" id="KW-0472">Membrane</keyword>
<protein>
    <submittedName>
        <fullName evidence="3">Uncharacterized protein</fullName>
    </submittedName>
</protein>
<name>A0A7D8AGW5_9MICO</name>
<sequence length="352" mass="38080">MLNEAESSRRRELQRRAYAAGGGVSEAELAELRDLDARAAPIVEPEEQAPSVASEPADPSSTPEPVARGGDEGHPPSRVGDAVPEEDEAREEASDDAEEHVAPDGRRRPRVPILVLSTLVALVLGFAGAWMLLNRADTPTMTADQASAMAEIEKTARFDPGSIVYLGEKYDASVWRATSDDGAKVCVAIHVADRNEYQCTTPPEDADDSPFSEPVGVSLSQVDGEKQWSYWATLVSDITEREVLVIQRYDMSAGFDWRSQFTEGELEQIEKLTAQGVAPEYLQVVGYDADVPVFISQAGRPCVYVVDPTSDAAVESCEPDDGVYILSVGSTTYEVRETPSRGPMLTVVRTGG</sequence>
<feature type="transmembrane region" description="Helical" evidence="2">
    <location>
        <begin position="113"/>
        <end position="133"/>
    </location>
</feature>
<feature type="compositionally biased region" description="Basic and acidic residues" evidence="1">
    <location>
        <begin position="1"/>
        <end position="15"/>
    </location>
</feature>
<organism evidence="3 4">
    <name type="scientific">Microbacterium esteraromaticum</name>
    <dbReference type="NCBI Taxonomy" id="57043"/>
    <lineage>
        <taxon>Bacteria</taxon>
        <taxon>Bacillati</taxon>
        <taxon>Actinomycetota</taxon>
        <taxon>Actinomycetes</taxon>
        <taxon>Micrococcales</taxon>
        <taxon>Microbacteriaceae</taxon>
        <taxon>Microbacterium</taxon>
    </lineage>
</organism>
<feature type="region of interest" description="Disordered" evidence="1">
    <location>
        <begin position="1"/>
        <end position="105"/>
    </location>
</feature>
<dbReference type="RefSeq" id="WP_182252439.1">
    <property type="nucleotide sequence ID" value="NZ_CP043732.1"/>
</dbReference>
<feature type="compositionally biased region" description="Acidic residues" evidence="1">
    <location>
        <begin position="83"/>
        <end position="98"/>
    </location>
</feature>
<evidence type="ECO:0000256" key="1">
    <source>
        <dbReference type="SAM" id="MobiDB-lite"/>
    </source>
</evidence>
<evidence type="ECO:0000313" key="3">
    <source>
        <dbReference type="EMBL" id="QMU97442.1"/>
    </source>
</evidence>
<keyword evidence="2" id="KW-0812">Transmembrane</keyword>
<keyword evidence="2" id="KW-1133">Transmembrane helix</keyword>
<evidence type="ECO:0000313" key="4">
    <source>
        <dbReference type="Proteomes" id="UP000515708"/>
    </source>
</evidence>
<accession>A0A7D8AGW5</accession>
<gene>
    <name evidence="3" type="ORF">FVO59_09590</name>
</gene>
<dbReference type="AlphaFoldDB" id="A0A7D8AGW5"/>
<proteinExistence type="predicted"/>
<dbReference type="Proteomes" id="UP000515708">
    <property type="component" value="Chromosome"/>
</dbReference>
<reference evidence="3 4" key="1">
    <citation type="journal article" date="2020" name="Front. Microbiol.">
        <title>Design of Bacterial Strain-Specific qPCR Assays Using NGS Data and Publicly Available Resources and Its Application to Track Biocontrol Strains.</title>
        <authorList>
            <person name="Hernandez I."/>
            <person name="Sant C."/>
            <person name="Martinez R."/>
            <person name="Fernandez C."/>
        </authorList>
    </citation>
    <scope>NUCLEOTIDE SEQUENCE [LARGE SCALE GENOMIC DNA]</scope>
    <source>
        <strain evidence="3 4">B24</strain>
    </source>
</reference>